<dbReference type="InterPro" id="IPR001765">
    <property type="entry name" value="Carbonic_anhydrase"/>
</dbReference>
<dbReference type="GO" id="GO:0004089">
    <property type="term" value="F:carbonate dehydratase activity"/>
    <property type="evidence" value="ECO:0007669"/>
    <property type="project" value="UniProtKB-EC"/>
</dbReference>
<dbReference type="Proteomes" id="UP000604475">
    <property type="component" value="Unassembled WGS sequence"/>
</dbReference>
<dbReference type="GO" id="GO:0008270">
    <property type="term" value="F:zinc ion binding"/>
    <property type="evidence" value="ECO:0007669"/>
    <property type="project" value="InterPro"/>
</dbReference>
<dbReference type="InterPro" id="IPR036874">
    <property type="entry name" value="Carbonic_anhydrase_sf"/>
</dbReference>
<comment type="catalytic activity">
    <reaction evidence="6">
        <text>hydrogencarbonate + H(+) = CO2 + H2O</text>
        <dbReference type="Rhea" id="RHEA:10748"/>
        <dbReference type="ChEBI" id="CHEBI:15377"/>
        <dbReference type="ChEBI" id="CHEBI:15378"/>
        <dbReference type="ChEBI" id="CHEBI:16526"/>
        <dbReference type="ChEBI" id="CHEBI:17544"/>
        <dbReference type="EC" id="4.2.1.1"/>
    </reaction>
</comment>
<feature type="compositionally biased region" description="Low complexity" evidence="8">
    <location>
        <begin position="24"/>
        <end position="47"/>
    </location>
</feature>
<evidence type="ECO:0000256" key="7">
    <source>
        <dbReference type="PIRSR" id="PIRSR601765-1"/>
    </source>
</evidence>
<keyword evidence="10" id="KW-1185">Reference proteome</keyword>
<evidence type="ECO:0000256" key="4">
    <source>
        <dbReference type="ARBA" id="ARBA00022833"/>
    </source>
</evidence>
<dbReference type="PANTHER" id="PTHR43175:SF3">
    <property type="entry name" value="CARBON DISULFIDE HYDROLASE"/>
    <property type="match status" value="1"/>
</dbReference>
<evidence type="ECO:0000256" key="3">
    <source>
        <dbReference type="ARBA" id="ARBA00022723"/>
    </source>
</evidence>
<keyword evidence="3 7" id="KW-0479">Metal-binding</keyword>
<feature type="binding site" evidence="7">
    <location>
        <position position="85"/>
    </location>
    <ligand>
        <name>Zn(2+)</name>
        <dbReference type="ChEBI" id="CHEBI:29105"/>
    </ligand>
</feature>
<comment type="function">
    <text evidence="5">Catalyzes the reversible hydration of carbon dioxide to form bicarbonate.</text>
</comment>
<feature type="compositionally biased region" description="Low complexity" evidence="8">
    <location>
        <begin position="1"/>
        <end position="16"/>
    </location>
</feature>
<feature type="binding site" evidence="7">
    <location>
        <position position="87"/>
    </location>
    <ligand>
        <name>Zn(2+)</name>
        <dbReference type="ChEBI" id="CHEBI:29105"/>
    </ligand>
</feature>
<dbReference type="SMART" id="SM00947">
    <property type="entry name" value="Pro_CA"/>
    <property type="match status" value="1"/>
</dbReference>
<dbReference type="RefSeq" id="WP_203002573.1">
    <property type="nucleotide sequence ID" value="NZ_JADWYU010000101.1"/>
</dbReference>
<gene>
    <name evidence="9" type="ORF">I7412_42070</name>
</gene>
<sequence>MTTADQTTADQSTAAQRAKEIVRTAPAQGAAASPAVPAAAVTGPETTATDELVRRARGFASRRAAAGQGEVLPAPPALRVAVLACMDARLDVAAVLGLPEGAAHVIRNAGGVVTDDAVRSLAISQHELGTREIVLIQHTRCGMQTITDEGFRDLMESRTGSRPEWPVLAFRDLEENVRESVEALAASPYLRQSTSVRGFVYDVAAGSLHEVAAARPAAAGDRQTAEG</sequence>
<keyword evidence="4 7" id="KW-0862">Zinc</keyword>
<evidence type="ECO:0000256" key="6">
    <source>
        <dbReference type="ARBA" id="ARBA00048348"/>
    </source>
</evidence>
<comment type="caution">
    <text evidence="9">The sequence shown here is derived from an EMBL/GenBank/DDBJ whole genome shotgun (WGS) entry which is preliminary data.</text>
</comment>
<evidence type="ECO:0000313" key="10">
    <source>
        <dbReference type="Proteomes" id="UP000604475"/>
    </source>
</evidence>
<protein>
    <recommendedName>
        <fullName evidence="2">carbonic anhydrase</fullName>
        <ecNumber evidence="2">4.2.1.1</ecNumber>
    </recommendedName>
</protein>
<reference evidence="9" key="1">
    <citation type="submission" date="2020-12" db="EMBL/GenBank/DDBJ databases">
        <title>Genomic characterization of non-nitrogen-fixing Frankia strains.</title>
        <authorList>
            <person name="Carlos-Shanley C."/>
            <person name="Guerra T."/>
            <person name="Hahn D."/>
        </authorList>
    </citation>
    <scope>NUCLEOTIDE SEQUENCE</scope>
    <source>
        <strain evidence="9">CN6</strain>
    </source>
</reference>
<evidence type="ECO:0000256" key="2">
    <source>
        <dbReference type="ARBA" id="ARBA00012925"/>
    </source>
</evidence>
<dbReference type="EC" id="4.2.1.1" evidence="2"/>
<proteinExistence type="inferred from homology"/>
<evidence type="ECO:0000313" key="9">
    <source>
        <dbReference type="EMBL" id="MBL7633632.1"/>
    </source>
</evidence>
<accession>A0A937UTI6</accession>
<evidence type="ECO:0000256" key="1">
    <source>
        <dbReference type="ARBA" id="ARBA00006217"/>
    </source>
</evidence>
<dbReference type="CDD" id="cd03379">
    <property type="entry name" value="beta_CA_cladeD"/>
    <property type="match status" value="1"/>
</dbReference>
<feature type="region of interest" description="Disordered" evidence="8">
    <location>
        <begin position="1"/>
        <end position="47"/>
    </location>
</feature>
<comment type="similarity">
    <text evidence="1">Belongs to the beta-class carbonic anhydrase family.</text>
</comment>
<feature type="binding site" evidence="7">
    <location>
        <position position="141"/>
    </location>
    <ligand>
        <name>Zn(2+)</name>
        <dbReference type="ChEBI" id="CHEBI:29105"/>
    </ligand>
</feature>
<organism evidence="9 10">
    <name type="scientific">Frankia nepalensis</name>
    <dbReference type="NCBI Taxonomy" id="1836974"/>
    <lineage>
        <taxon>Bacteria</taxon>
        <taxon>Bacillati</taxon>
        <taxon>Actinomycetota</taxon>
        <taxon>Actinomycetes</taxon>
        <taxon>Frankiales</taxon>
        <taxon>Frankiaceae</taxon>
        <taxon>Frankia</taxon>
    </lineage>
</organism>
<comment type="cofactor">
    <cofactor evidence="7">
        <name>Zn(2+)</name>
        <dbReference type="ChEBI" id="CHEBI:29105"/>
    </cofactor>
    <text evidence="7">Binds 1 zinc ion per subunit.</text>
</comment>
<dbReference type="Gene3D" id="3.40.1050.10">
    <property type="entry name" value="Carbonic anhydrase"/>
    <property type="match status" value="1"/>
</dbReference>
<dbReference type="AlphaFoldDB" id="A0A937UTI6"/>
<dbReference type="Pfam" id="PF00484">
    <property type="entry name" value="Pro_CA"/>
    <property type="match status" value="1"/>
</dbReference>
<dbReference type="EMBL" id="JAEACQ010000391">
    <property type="protein sequence ID" value="MBL7633632.1"/>
    <property type="molecule type" value="Genomic_DNA"/>
</dbReference>
<feature type="binding site" evidence="7">
    <location>
        <position position="138"/>
    </location>
    <ligand>
        <name>Zn(2+)</name>
        <dbReference type="ChEBI" id="CHEBI:29105"/>
    </ligand>
</feature>
<dbReference type="SUPFAM" id="SSF53056">
    <property type="entry name" value="beta-carbonic anhydrase, cab"/>
    <property type="match status" value="1"/>
</dbReference>
<name>A0A937UTI6_9ACTN</name>
<evidence type="ECO:0000256" key="8">
    <source>
        <dbReference type="SAM" id="MobiDB-lite"/>
    </source>
</evidence>
<dbReference type="PANTHER" id="PTHR43175">
    <property type="entry name" value="CARBONIC ANHYDRASE"/>
    <property type="match status" value="1"/>
</dbReference>
<evidence type="ECO:0000256" key="5">
    <source>
        <dbReference type="ARBA" id="ARBA00024993"/>
    </source>
</evidence>